<evidence type="ECO:0000313" key="1">
    <source>
        <dbReference type="EMBL" id="NEW72383.1"/>
    </source>
</evidence>
<dbReference type="RefSeq" id="WP_164428763.1">
    <property type="nucleotide sequence ID" value="NZ_JAAIKT010000021.1"/>
</dbReference>
<name>A0A6G4AGB6_9ACTN</name>
<organism evidence="1 2">
    <name type="scientific">Streptomyces rhizosphaericus</name>
    <dbReference type="NCBI Taxonomy" id="114699"/>
    <lineage>
        <taxon>Bacteria</taxon>
        <taxon>Bacillati</taxon>
        <taxon>Actinomycetota</taxon>
        <taxon>Actinomycetes</taxon>
        <taxon>Kitasatosporales</taxon>
        <taxon>Streptomycetaceae</taxon>
        <taxon>Streptomyces</taxon>
        <taxon>Streptomyces violaceusniger group</taxon>
    </lineage>
</organism>
<keyword evidence="2" id="KW-1185">Reference proteome</keyword>
<dbReference type="EMBL" id="JAAIKT010000021">
    <property type="protein sequence ID" value="NEW72383.1"/>
    <property type="molecule type" value="Genomic_DNA"/>
</dbReference>
<accession>A0A6G4AGB6</accession>
<gene>
    <name evidence="1" type="ORF">G4H13_18710</name>
</gene>
<protein>
    <submittedName>
        <fullName evidence="1">Uncharacterized protein</fullName>
    </submittedName>
</protein>
<proteinExistence type="predicted"/>
<dbReference type="Proteomes" id="UP000476310">
    <property type="component" value="Unassembled WGS sequence"/>
</dbReference>
<comment type="caution">
    <text evidence="1">The sequence shown here is derived from an EMBL/GenBank/DDBJ whole genome shotgun (WGS) entry which is preliminary data.</text>
</comment>
<evidence type="ECO:0000313" key="2">
    <source>
        <dbReference type="Proteomes" id="UP000476310"/>
    </source>
</evidence>
<sequence>MTTVTNRVAESRAAVMGSMPITHEIPNSAGRRDRWADHLFRVRRPYLGEPDVISSNPSVKNSVARRIFFH</sequence>
<dbReference type="AlphaFoldDB" id="A0A6G4AGB6"/>
<reference evidence="1" key="1">
    <citation type="submission" date="2020-02" db="EMBL/GenBank/DDBJ databases">
        <title>A new Streptomyces sp. for controlling soil-borne diseases.</title>
        <authorList>
            <person name="Li X."/>
            <person name="Tian Y."/>
            <person name="Gao K."/>
        </authorList>
    </citation>
    <scope>NUCLEOTIDE SEQUENCE [LARGE SCALE GENOMIC DNA]</scope>
    <source>
        <strain evidence="1">0250</strain>
    </source>
</reference>